<dbReference type="Gene3D" id="1.20.120.1630">
    <property type="match status" value="1"/>
</dbReference>
<gene>
    <name evidence="2" type="ORF">IMSHALPRED_007263</name>
</gene>
<protein>
    <recommendedName>
        <fullName evidence="4">Steroid 5-alpha reductase C-terminal domain-containing protein</fullName>
    </recommendedName>
</protein>
<proteinExistence type="predicted"/>
<organism evidence="2 3">
    <name type="scientific">Imshaugia aleurites</name>
    <dbReference type="NCBI Taxonomy" id="172621"/>
    <lineage>
        <taxon>Eukaryota</taxon>
        <taxon>Fungi</taxon>
        <taxon>Dikarya</taxon>
        <taxon>Ascomycota</taxon>
        <taxon>Pezizomycotina</taxon>
        <taxon>Lecanoromycetes</taxon>
        <taxon>OSLEUM clade</taxon>
        <taxon>Lecanoromycetidae</taxon>
        <taxon>Lecanorales</taxon>
        <taxon>Lecanorineae</taxon>
        <taxon>Parmeliaceae</taxon>
        <taxon>Imshaugia</taxon>
    </lineage>
</organism>
<dbReference type="InterPro" id="IPR010721">
    <property type="entry name" value="UstE-like"/>
</dbReference>
<feature type="transmembrane region" description="Helical" evidence="1">
    <location>
        <begin position="145"/>
        <end position="165"/>
    </location>
</feature>
<accession>A0A8H3FRC7</accession>
<dbReference type="PANTHER" id="PTHR32251">
    <property type="entry name" value="3-OXO-5-ALPHA-STEROID 4-DEHYDROGENASE"/>
    <property type="match status" value="1"/>
</dbReference>
<keyword evidence="3" id="KW-1185">Reference proteome</keyword>
<keyword evidence="1" id="KW-0812">Transmembrane</keyword>
<evidence type="ECO:0000313" key="2">
    <source>
        <dbReference type="EMBL" id="CAF9927647.1"/>
    </source>
</evidence>
<dbReference type="PANTHER" id="PTHR32251:SF17">
    <property type="entry name" value="STEROID 5-ALPHA REDUCTASE C-TERMINAL DOMAIN-CONTAINING PROTEIN"/>
    <property type="match status" value="1"/>
</dbReference>
<dbReference type="GO" id="GO:0016020">
    <property type="term" value="C:membrane"/>
    <property type="evidence" value="ECO:0007669"/>
    <property type="project" value="TreeGrafter"/>
</dbReference>
<evidence type="ECO:0000256" key="1">
    <source>
        <dbReference type="SAM" id="Phobius"/>
    </source>
</evidence>
<keyword evidence="1" id="KW-0472">Membrane</keyword>
<dbReference type="OrthoDB" id="201504at2759"/>
<feature type="transmembrane region" description="Helical" evidence="1">
    <location>
        <begin position="20"/>
        <end position="40"/>
    </location>
</feature>
<name>A0A8H3FRC7_9LECA</name>
<feature type="transmembrane region" description="Helical" evidence="1">
    <location>
        <begin position="240"/>
        <end position="259"/>
    </location>
</feature>
<dbReference type="AlphaFoldDB" id="A0A8H3FRC7"/>
<comment type="caution">
    <text evidence="2">The sequence shown here is derived from an EMBL/GenBank/DDBJ whole genome shotgun (WGS) entry which is preliminary data.</text>
</comment>
<dbReference type="Pfam" id="PF06966">
    <property type="entry name" value="DUF1295"/>
    <property type="match status" value="1"/>
</dbReference>
<evidence type="ECO:0000313" key="3">
    <source>
        <dbReference type="Proteomes" id="UP000664534"/>
    </source>
</evidence>
<keyword evidence="1" id="KW-1133">Transmembrane helix</keyword>
<dbReference type="Proteomes" id="UP000664534">
    <property type="component" value="Unassembled WGS sequence"/>
</dbReference>
<reference evidence="2" key="1">
    <citation type="submission" date="2021-03" db="EMBL/GenBank/DDBJ databases">
        <authorList>
            <person name="Tagirdzhanova G."/>
        </authorList>
    </citation>
    <scope>NUCLEOTIDE SEQUENCE</scope>
</reference>
<feature type="transmembrane region" description="Helical" evidence="1">
    <location>
        <begin position="265"/>
        <end position="292"/>
    </location>
</feature>
<feature type="transmembrane region" description="Helical" evidence="1">
    <location>
        <begin position="171"/>
        <end position="194"/>
    </location>
</feature>
<sequence length="328" mass="35127">MPVLSTLLHATTFSRPFLSTLVPSIALAFTIQGAVAVPSIIAQTERFYDLSGSLTYLSCTALSLYLPTIRARHAAAAGGAIKPAWPSILGALRGVSGAGLNWRQVVLSAAVSVWATRLGTYLFQRISADGSDSRFDDIRQSPPKFLGAFFAQATWVSLCLMPVLALNALPVSLFASLPAAVGVTDLLGLLLYVGGLSFEVVADRQKNGWVQEKKEKKHDEDFLTRGLWGKSRHPNYFGEATLWSGIATVAGGVLVSGSGQVGMGLAGWGILGKVIAAGVCGVSPAFVSFLLLKVSGVPMSEGKYDKRYGDREDYKKWKRETPMFIPKL</sequence>
<dbReference type="EMBL" id="CAJPDT010000047">
    <property type="protein sequence ID" value="CAF9927647.1"/>
    <property type="molecule type" value="Genomic_DNA"/>
</dbReference>
<evidence type="ECO:0008006" key="4">
    <source>
        <dbReference type="Google" id="ProtNLM"/>
    </source>
</evidence>